<proteinExistence type="predicted"/>
<accession>A0ABW7HQT4</accession>
<evidence type="ECO:0000256" key="1">
    <source>
        <dbReference type="SAM" id="MobiDB-lite"/>
    </source>
</evidence>
<protein>
    <submittedName>
        <fullName evidence="2">Uncharacterized protein</fullName>
    </submittedName>
</protein>
<organism evidence="2 3">
    <name type="scientific">Streptomyces chitinivorans</name>
    <dbReference type="NCBI Taxonomy" id="1257027"/>
    <lineage>
        <taxon>Bacteria</taxon>
        <taxon>Bacillati</taxon>
        <taxon>Actinomycetota</taxon>
        <taxon>Actinomycetes</taxon>
        <taxon>Kitasatosporales</taxon>
        <taxon>Streptomycetaceae</taxon>
        <taxon>Streptomyces</taxon>
    </lineage>
</organism>
<feature type="region of interest" description="Disordered" evidence="1">
    <location>
        <begin position="1"/>
        <end position="76"/>
    </location>
</feature>
<keyword evidence="3" id="KW-1185">Reference proteome</keyword>
<evidence type="ECO:0000313" key="2">
    <source>
        <dbReference type="EMBL" id="MFH0248234.1"/>
    </source>
</evidence>
<feature type="region of interest" description="Disordered" evidence="1">
    <location>
        <begin position="246"/>
        <end position="343"/>
    </location>
</feature>
<sequence>MSSGKRSGRRGRMDFPKEKRPAKKRKPPSAAESPGVKPFGSLQEAESVCSSDQGNTPGRKHQFRRPRITEVSHPGIGPGTFDAAALLSSVMDEVGPLLRKEMDRICAEIAAGIDSARLTPDGSAPLRRELERVVVPQLSEALRAAVVEGIRTRQFHLAQLAVIDRAAAQASSLNNLRERINRELEKAGLSRVAEPSDLMLFNLVEEPGPSAVRSGSSEPAYETVAPAYIDQSSGQVVERGWLRRSEEPTAMEQPQHPQRSSEAPDIPGAGSLPEPSEPPAASSAEDHAAPEAPSAQEPGMSPPAFSRELMQKTAGIVLRMQGRPRAARTVQEASQRTDEDSEE</sequence>
<dbReference type="EMBL" id="JBIHMK010000021">
    <property type="protein sequence ID" value="MFH0248234.1"/>
    <property type="molecule type" value="Genomic_DNA"/>
</dbReference>
<dbReference type="Proteomes" id="UP001607069">
    <property type="component" value="Unassembled WGS sequence"/>
</dbReference>
<name>A0ABW7HQT4_9ACTN</name>
<gene>
    <name evidence="2" type="ORF">ACG5V6_08420</name>
</gene>
<evidence type="ECO:0000313" key="3">
    <source>
        <dbReference type="Proteomes" id="UP001607069"/>
    </source>
</evidence>
<comment type="caution">
    <text evidence="2">The sequence shown here is derived from an EMBL/GenBank/DDBJ whole genome shotgun (WGS) entry which is preliminary data.</text>
</comment>
<reference evidence="2 3" key="1">
    <citation type="submission" date="2024-10" db="EMBL/GenBank/DDBJ databases">
        <authorList>
            <person name="Cho J.-C."/>
        </authorList>
    </citation>
    <scope>NUCLEOTIDE SEQUENCE [LARGE SCALE GENOMIC DNA]</scope>
    <source>
        <strain evidence="2 3">KCTC29696</strain>
    </source>
</reference>
<dbReference type="RefSeq" id="WP_279949551.1">
    <property type="nucleotide sequence ID" value="NZ_BAABEN010000009.1"/>
</dbReference>
<feature type="compositionally biased region" description="Basic residues" evidence="1">
    <location>
        <begin position="1"/>
        <end position="10"/>
    </location>
</feature>